<proteinExistence type="predicted"/>
<feature type="transmembrane region" description="Helical" evidence="1">
    <location>
        <begin position="136"/>
        <end position="156"/>
    </location>
</feature>
<keyword evidence="1" id="KW-1133">Transmembrane helix</keyword>
<dbReference type="OrthoDB" id="3034721at2"/>
<protein>
    <recommendedName>
        <fullName evidence="4">DUF1453 domain-containing protein</fullName>
    </recommendedName>
</protein>
<accession>A0A1M7Z5L5</accession>
<evidence type="ECO:0000256" key="1">
    <source>
        <dbReference type="SAM" id="Phobius"/>
    </source>
</evidence>
<name>A0A1M7Z5L5_9HYPH</name>
<dbReference type="AlphaFoldDB" id="A0A1M7Z5L5"/>
<reference evidence="2 3" key="1">
    <citation type="submission" date="2016-12" db="EMBL/GenBank/DDBJ databases">
        <authorList>
            <person name="Song W.-J."/>
            <person name="Kurnit D.M."/>
        </authorList>
    </citation>
    <scope>NUCLEOTIDE SEQUENCE [LARGE SCALE GENOMIC DNA]</scope>
    <source>
        <strain evidence="2 3">DSM 19599</strain>
    </source>
</reference>
<feature type="transmembrane region" description="Helical" evidence="1">
    <location>
        <begin position="12"/>
        <end position="28"/>
    </location>
</feature>
<feature type="transmembrane region" description="Helical" evidence="1">
    <location>
        <begin position="40"/>
        <end position="59"/>
    </location>
</feature>
<dbReference type="Proteomes" id="UP000186406">
    <property type="component" value="Unassembled WGS sequence"/>
</dbReference>
<feature type="transmembrane region" description="Helical" evidence="1">
    <location>
        <begin position="65"/>
        <end position="85"/>
    </location>
</feature>
<evidence type="ECO:0000313" key="2">
    <source>
        <dbReference type="EMBL" id="SHO60238.1"/>
    </source>
</evidence>
<sequence>MNAVLVGLNETPWWLFVVFVVIIGRGAVGLRARTMPFTKLAVVPLLFCAWGVYSVVVLFSFNWRVVVMFCAAAAAGCVAGYAASLRGRVAAGQRPGTVVLSGSPLTLLAVAVVFAGKYLLCAWDVADRYARFTMSYWGIDAIMTGLVVGIFVGRFFGVWLRYAAARADALAPPAEPGQP</sequence>
<keyword evidence="3" id="KW-1185">Reference proteome</keyword>
<evidence type="ECO:0000313" key="3">
    <source>
        <dbReference type="Proteomes" id="UP000186406"/>
    </source>
</evidence>
<keyword evidence="1" id="KW-0812">Transmembrane</keyword>
<dbReference type="RefSeq" id="WP_073625366.1">
    <property type="nucleotide sequence ID" value="NZ_FRXO01000001.1"/>
</dbReference>
<organism evidence="2 3">
    <name type="scientific">Pseudoxanthobacter soli DSM 19599</name>
    <dbReference type="NCBI Taxonomy" id="1123029"/>
    <lineage>
        <taxon>Bacteria</taxon>
        <taxon>Pseudomonadati</taxon>
        <taxon>Pseudomonadota</taxon>
        <taxon>Alphaproteobacteria</taxon>
        <taxon>Hyphomicrobiales</taxon>
        <taxon>Segnochrobactraceae</taxon>
        <taxon>Pseudoxanthobacter</taxon>
    </lineage>
</organism>
<evidence type="ECO:0008006" key="4">
    <source>
        <dbReference type="Google" id="ProtNLM"/>
    </source>
</evidence>
<dbReference type="EMBL" id="FRXO01000001">
    <property type="protein sequence ID" value="SHO60238.1"/>
    <property type="molecule type" value="Genomic_DNA"/>
</dbReference>
<keyword evidence="1" id="KW-0472">Membrane</keyword>
<gene>
    <name evidence="2" type="ORF">SAMN02745172_00225</name>
</gene>
<feature type="transmembrane region" description="Helical" evidence="1">
    <location>
        <begin position="97"/>
        <end position="116"/>
    </location>
</feature>